<evidence type="ECO:0000313" key="1">
    <source>
        <dbReference type="EMBL" id="KAA6403446.1"/>
    </source>
</evidence>
<reference evidence="1 2" key="1">
    <citation type="submission" date="2019-03" db="EMBL/GenBank/DDBJ databases">
        <title>Single cell metagenomics reveals metabolic interactions within the superorganism composed of flagellate Streblomastix strix and complex community of Bacteroidetes bacteria on its surface.</title>
        <authorList>
            <person name="Treitli S.C."/>
            <person name="Kolisko M."/>
            <person name="Husnik F."/>
            <person name="Keeling P."/>
            <person name="Hampl V."/>
        </authorList>
    </citation>
    <scope>NUCLEOTIDE SEQUENCE [LARGE SCALE GENOMIC DNA]</scope>
    <source>
        <strain evidence="1">ST1C</strain>
    </source>
</reference>
<name>A0A5J4X9F7_9EUKA</name>
<gene>
    <name evidence="1" type="ORF">EZS28_001038</name>
</gene>
<protein>
    <submittedName>
        <fullName evidence="1">Uncharacterized protein</fullName>
    </submittedName>
</protein>
<organism evidence="1 2">
    <name type="scientific">Streblomastix strix</name>
    <dbReference type="NCBI Taxonomy" id="222440"/>
    <lineage>
        <taxon>Eukaryota</taxon>
        <taxon>Metamonada</taxon>
        <taxon>Preaxostyla</taxon>
        <taxon>Oxymonadida</taxon>
        <taxon>Streblomastigidae</taxon>
        <taxon>Streblomastix</taxon>
    </lineage>
</organism>
<proteinExistence type="predicted"/>
<dbReference type="EMBL" id="SNRW01000100">
    <property type="protein sequence ID" value="KAA6403446.1"/>
    <property type="molecule type" value="Genomic_DNA"/>
</dbReference>
<sequence>MIFPLCNAGWKPKGDASCARITTSYALLLINRSVVSTEKGDYHQIMDWYHDIQYVRVLDRILVLLDQYHRVKEEYVLCELLELEE</sequence>
<evidence type="ECO:0000313" key="2">
    <source>
        <dbReference type="Proteomes" id="UP000324800"/>
    </source>
</evidence>
<dbReference type="Proteomes" id="UP000324800">
    <property type="component" value="Unassembled WGS sequence"/>
</dbReference>
<comment type="caution">
    <text evidence="1">The sequence shown here is derived from an EMBL/GenBank/DDBJ whole genome shotgun (WGS) entry which is preliminary data.</text>
</comment>
<accession>A0A5J4X9F7</accession>
<dbReference type="AlphaFoldDB" id="A0A5J4X9F7"/>